<protein>
    <submittedName>
        <fullName evidence="9">Four-carbon acid sugar kinase family protein</fullName>
    </submittedName>
</protein>
<dbReference type="InterPro" id="IPR031475">
    <property type="entry name" value="NBD_C"/>
</dbReference>
<dbReference type="Proteomes" id="UP000317288">
    <property type="component" value="Unassembled WGS sequence"/>
</dbReference>
<accession>A0A558JDG4</accession>
<evidence type="ECO:0000256" key="1">
    <source>
        <dbReference type="ARBA" id="ARBA00005715"/>
    </source>
</evidence>
<keyword evidence="2" id="KW-0808">Transferase</keyword>
<dbReference type="RefSeq" id="WP_144809086.1">
    <property type="nucleotide sequence ID" value="NZ_VNFE01000001.1"/>
</dbReference>
<keyword evidence="3" id="KW-0547">Nucleotide-binding</keyword>
<keyword evidence="5" id="KW-0067">ATP-binding</keyword>
<evidence type="ECO:0000313" key="10">
    <source>
        <dbReference type="Proteomes" id="UP000317288"/>
    </source>
</evidence>
<keyword evidence="4 9" id="KW-0418">Kinase</keyword>
<dbReference type="EMBL" id="VNFE01000001">
    <property type="protein sequence ID" value="TVU91681.1"/>
    <property type="molecule type" value="Genomic_DNA"/>
</dbReference>
<dbReference type="SUPFAM" id="SSF142764">
    <property type="entry name" value="YgbK-like"/>
    <property type="match status" value="1"/>
</dbReference>
<gene>
    <name evidence="9" type="ORF">FQP89_00675</name>
</gene>
<dbReference type="InterPro" id="IPR010737">
    <property type="entry name" value="4-carb_acid_sugar_kinase_N"/>
</dbReference>
<comment type="similarity">
    <text evidence="1">Belongs to the four-carbon acid sugar kinase family.</text>
</comment>
<evidence type="ECO:0000256" key="5">
    <source>
        <dbReference type="ARBA" id="ARBA00022840"/>
    </source>
</evidence>
<proteinExistence type="inferred from homology"/>
<dbReference type="Pfam" id="PF07005">
    <property type="entry name" value="SBD_N"/>
    <property type="match status" value="1"/>
</dbReference>
<dbReference type="Gene3D" id="3.40.50.10840">
    <property type="entry name" value="Putative sugar-binding, N-terminal domain"/>
    <property type="match status" value="1"/>
</dbReference>
<comment type="caution">
    <text evidence="9">The sequence shown here is derived from an EMBL/GenBank/DDBJ whole genome shotgun (WGS) entry which is preliminary data.</text>
</comment>
<evidence type="ECO:0000259" key="8">
    <source>
        <dbReference type="Pfam" id="PF17042"/>
    </source>
</evidence>
<feature type="domain" description="Four-carbon acid sugar kinase nucleotide binding" evidence="8">
    <location>
        <begin position="244"/>
        <end position="382"/>
    </location>
</feature>
<evidence type="ECO:0000313" key="9">
    <source>
        <dbReference type="EMBL" id="TVU91681.1"/>
    </source>
</evidence>
<evidence type="ECO:0000259" key="7">
    <source>
        <dbReference type="Pfam" id="PF07005"/>
    </source>
</evidence>
<evidence type="ECO:0000256" key="2">
    <source>
        <dbReference type="ARBA" id="ARBA00022679"/>
    </source>
</evidence>
<dbReference type="AlphaFoldDB" id="A0A558JDG4"/>
<evidence type="ECO:0000256" key="4">
    <source>
        <dbReference type="ARBA" id="ARBA00022777"/>
    </source>
</evidence>
<dbReference type="GO" id="GO:0016301">
    <property type="term" value="F:kinase activity"/>
    <property type="evidence" value="ECO:0007669"/>
    <property type="project" value="UniProtKB-KW"/>
</dbReference>
<dbReference type="Pfam" id="PF17042">
    <property type="entry name" value="NBD_C"/>
    <property type="match status" value="1"/>
</dbReference>
<feature type="domain" description="Four-carbon acid sugar kinase N-terminal" evidence="7">
    <location>
        <begin position="6"/>
        <end position="149"/>
    </location>
</feature>
<dbReference type="InterPro" id="IPR037051">
    <property type="entry name" value="4-carb_acid_sugar_kinase_N_sf"/>
</dbReference>
<reference evidence="9 10" key="1">
    <citation type="submission" date="2019-07" db="EMBL/GenBank/DDBJ databases">
        <title>Diversity of Bacteria from Kongsfjorden, Arctic.</title>
        <authorList>
            <person name="Yu Y."/>
        </authorList>
    </citation>
    <scope>NUCLEOTIDE SEQUENCE [LARGE SCALE GENOMIC DNA]</scope>
    <source>
        <strain evidence="9 10">SM1922</strain>
    </source>
</reference>
<dbReference type="InterPro" id="IPR042213">
    <property type="entry name" value="NBD_C_sf"/>
</dbReference>
<evidence type="ECO:0000256" key="3">
    <source>
        <dbReference type="ARBA" id="ARBA00022741"/>
    </source>
</evidence>
<keyword evidence="6" id="KW-0119">Carbohydrate metabolism</keyword>
<dbReference type="GO" id="GO:0005524">
    <property type="term" value="F:ATP binding"/>
    <property type="evidence" value="ECO:0007669"/>
    <property type="project" value="UniProtKB-KW"/>
</dbReference>
<name>A0A558JDG4_9GAMM</name>
<dbReference type="Gene3D" id="3.40.980.20">
    <property type="entry name" value="Four-carbon acid sugar kinase, nucleotide binding domain"/>
    <property type="match status" value="1"/>
</dbReference>
<organism evidence="9 10">
    <name type="scientific">Vreelandella titanicae</name>
    <dbReference type="NCBI Taxonomy" id="664683"/>
    <lineage>
        <taxon>Bacteria</taxon>
        <taxon>Pseudomonadati</taxon>
        <taxon>Pseudomonadota</taxon>
        <taxon>Gammaproteobacteria</taxon>
        <taxon>Oceanospirillales</taxon>
        <taxon>Halomonadaceae</taxon>
        <taxon>Vreelandella</taxon>
    </lineage>
</organism>
<sequence length="396" mass="41772">MSGCRLAIIADDLSGALDTAAPFAARGGDARVVISLEALAASLETWQGQWPDVIAVNTESRHLQAEQAALRVSEAVRLLTCVTPKQWFKKVDSTLRGQVVAECTAVREALSLPLLLAPAVPAQGRTVRDAQVWVNGVPLADTAYQQDARSAPLVGPIDQAFSPSGLPLQRYRPGREAPFPSADCIADTESDEELSALYNELISAGESRVMIGAAGLATAIAQHSFGSSVADFRSLGNVAAVLYAVGSRSPRAAEQLEQLCKQWPDLAVIKAYQKPGDASLATHDLCACVVVPGCKEGTLTASEVAQAMAVQVASIISTRDADESLLFLTGGDIAMVGLTQLGVRYISVETEWSPGVALGYLDGDPVRRVMTKAGGFGDPQLLVRLHHQLSSRLASS</sequence>
<evidence type="ECO:0000256" key="6">
    <source>
        <dbReference type="ARBA" id="ARBA00023277"/>
    </source>
</evidence>